<evidence type="ECO:0000313" key="4">
    <source>
        <dbReference type="EMBL" id="KAJ8717753.1"/>
    </source>
</evidence>
<dbReference type="GO" id="GO:0005858">
    <property type="term" value="C:axonemal dynein complex"/>
    <property type="evidence" value="ECO:0007669"/>
    <property type="project" value="TreeGrafter"/>
</dbReference>
<evidence type="ECO:0000256" key="1">
    <source>
        <dbReference type="ARBA" id="ARBA00008887"/>
    </source>
</evidence>
<feature type="compositionally biased region" description="Low complexity" evidence="2">
    <location>
        <begin position="140"/>
        <end position="162"/>
    </location>
</feature>
<accession>A0AAD7YKC9</accession>
<dbReference type="AlphaFoldDB" id="A0AAD7YKC9"/>
<proteinExistence type="inferred from homology"/>
<dbReference type="PANTHER" id="PTHR46532">
    <property type="entry name" value="MALE FERTILITY FACTOR KL5"/>
    <property type="match status" value="1"/>
</dbReference>
<name>A0AAD7YKC9_MYTSE</name>
<gene>
    <name evidence="4" type="ORF">PYW07_005683</name>
</gene>
<feature type="compositionally biased region" description="Basic residues" evidence="2">
    <location>
        <begin position="117"/>
        <end position="126"/>
    </location>
</feature>
<sequence>MGSVPELDTHTSTSEDALDDLDVYIDMYHDPRVLWFKDRVLAFIGLDDDSLFYNMFDEGDTKQQFMRYITGTIKPNEISLDKRMMYVSKVIVDKLIHEEKEFTEWRIIPPPPPPPSKQKKKGKGGRTKSPEVPMDTGLETSTKSIKSMKSTKSAKSVKSMKSSKMDEKLASTSEMDVETAAGALEEEEDVDETSGHDIRLVAEDSYYFPPPPEDVDPEVDGTLEFYTIVRPVPRIIQYPKLTVVFGEMTPHIAIRNHRYLYFLRQSQDPVPIEECEKFIKLKMSDYFLTGLLTGRVLFSLGQHLKEAAIPLFKSQFREITLTRESSNAMISRQVSFAGGHHKMDTGSQVNYLRPSDYRRMSNIARGENAERRMKNMRSSSGDTRSMMFGSKSVNKDSEAPLSTAVFGQASEQQSSADEVISDIKDLVGIVNWTIQHIEGEIQLPMPNIPMLTEERTTTVEIMDHELISQLEEAVTMWQQHIDTTISACLGKTREGDGPVAEYKYWRERDAEISLLVEQLKQPMVVKILNLLKKVKSPFLDNFNKYKEGLVEQYNMASDNLKFLSTLMRFFTVIEDDSTLPQVIEILPEMVESIYMMWVLSKGYRSDETMVPLLSRISWALNHKLEIILDVHKLFEGATIVPLLSRLSWALNHKLEIILDVHKLLEGETIVPLLSRISWALNHKLEIILDVHKLFEGETIVPLLSRISWALNHKLEIILDVHKLFDKPNEEVLSLCRNGQKIMDMWHTMYKETRRSIELSNKGARWEFDQPLLFTQTDYMGTVARDLGEVVQVDINFMSITVLIDFERIFGIELKSIISDPTQIDDVRKRVKNLVFPIRTIDFSLFVFDNKENWDVVMGDFWVEVRYLEEEAKNYINQCFSNLRSSEEALMVLLKFLDFDIRESIKQQLATKFDLVMRQFIKELTAIEDKFTRFRKNPPLLRNHPPVAGAIYWARALFNKMKQPIMKFQKVPELNDCEQKKEAFAMYKAFSKIIKEYEETKFKEWVHGAAHFVDNMMKKNVLKVEFMKEPGM</sequence>
<dbReference type="InterPro" id="IPR013594">
    <property type="entry name" value="Dynein_heavy_tail"/>
</dbReference>
<dbReference type="GO" id="GO:0051959">
    <property type="term" value="F:dynein light intermediate chain binding"/>
    <property type="evidence" value="ECO:0007669"/>
    <property type="project" value="InterPro"/>
</dbReference>
<dbReference type="Proteomes" id="UP001231518">
    <property type="component" value="Chromosome 18"/>
</dbReference>
<feature type="domain" description="Dynein heavy chain tail" evidence="3">
    <location>
        <begin position="682"/>
        <end position="1023"/>
    </location>
</feature>
<dbReference type="PANTHER" id="PTHR46532:SF4">
    <property type="entry name" value="AAA+ ATPASE DOMAIN-CONTAINING PROTEIN"/>
    <property type="match status" value="1"/>
</dbReference>
<feature type="region of interest" description="Disordered" evidence="2">
    <location>
        <begin position="105"/>
        <end position="177"/>
    </location>
</feature>
<comment type="caution">
    <text evidence="4">The sequence shown here is derived from an EMBL/GenBank/DDBJ whole genome shotgun (WGS) entry which is preliminary data.</text>
</comment>
<evidence type="ECO:0000259" key="3">
    <source>
        <dbReference type="Pfam" id="PF08385"/>
    </source>
</evidence>
<dbReference type="GO" id="GO:0007018">
    <property type="term" value="P:microtubule-based movement"/>
    <property type="evidence" value="ECO:0007669"/>
    <property type="project" value="InterPro"/>
</dbReference>
<dbReference type="GO" id="GO:0045505">
    <property type="term" value="F:dynein intermediate chain binding"/>
    <property type="evidence" value="ECO:0007669"/>
    <property type="project" value="InterPro"/>
</dbReference>
<feature type="domain" description="Dynein heavy chain tail" evidence="3">
    <location>
        <begin position="467"/>
        <end position="635"/>
    </location>
</feature>
<dbReference type="Pfam" id="PF08385">
    <property type="entry name" value="DHC_N1"/>
    <property type="match status" value="2"/>
</dbReference>
<dbReference type="EMBL" id="JARGEI010000016">
    <property type="protein sequence ID" value="KAJ8717753.1"/>
    <property type="molecule type" value="Genomic_DNA"/>
</dbReference>
<dbReference type="InterPro" id="IPR026983">
    <property type="entry name" value="DHC"/>
</dbReference>
<reference evidence="4" key="1">
    <citation type="submission" date="2023-03" db="EMBL/GenBank/DDBJ databases">
        <title>Chromosome-level genomes of two armyworms, Mythimna separata and Mythimna loreyi, provide insights into the biosynthesis and reception of sex pheromones.</title>
        <authorList>
            <person name="Zhao H."/>
        </authorList>
    </citation>
    <scope>NUCLEOTIDE SEQUENCE</scope>
    <source>
        <strain evidence="4">BeijingLab</strain>
        <tissue evidence="4">Pupa</tissue>
    </source>
</reference>
<evidence type="ECO:0000256" key="2">
    <source>
        <dbReference type="SAM" id="MobiDB-lite"/>
    </source>
</evidence>
<organism evidence="4 5">
    <name type="scientific">Mythimna separata</name>
    <name type="common">Oriental armyworm</name>
    <name type="synonym">Pseudaletia separata</name>
    <dbReference type="NCBI Taxonomy" id="271217"/>
    <lineage>
        <taxon>Eukaryota</taxon>
        <taxon>Metazoa</taxon>
        <taxon>Ecdysozoa</taxon>
        <taxon>Arthropoda</taxon>
        <taxon>Hexapoda</taxon>
        <taxon>Insecta</taxon>
        <taxon>Pterygota</taxon>
        <taxon>Neoptera</taxon>
        <taxon>Endopterygota</taxon>
        <taxon>Lepidoptera</taxon>
        <taxon>Glossata</taxon>
        <taxon>Ditrysia</taxon>
        <taxon>Noctuoidea</taxon>
        <taxon>Noctuidae</taxon>
        <taxon>Noctuinae</taxon>
        <taxon>Hadenini</taxon>
        <taxon>Mythimna</taxon>
    </lineage>
</organism>
<evidence type="ECO:0000313" key="5">
    <source>
        <dbReference type="Proteomes" id="UP001231518"/>
    </source>
</evidence>
<keyword evidence="5" id="KW-1185">Reference proteome</keyword>
<comment type="similarity">
    <text evidence="1">Belongs to the dynein heavy chain family.</text>
</comment>
<protein>
    <recommendedName>
        <fullName evidence="3">Dynein heavy chain tail domain-containing protein</fullName>
    </recommendedName>
</protein>